<gene>
    <name evidence="2" type="ORF">EXIGLDRAFT_828715</name>
</gene>
<dbReference type="InParanoid" id="A0A165QBE5"/>
<evidence type="ECO:0000256" key="1">
    <source>
        <dbReference type="SAM" id="MobiDB-lite"/>
    </source>
</evidence>
<proteinExistence type="predicted"/>
<feature type="compositionally biased region" description="Polar residues" evidence="1">
    <location>
        <begin position="53"/>
        <end position="67"/>
    </location>
</feature>
<dbReference type="EMBL" id="KV425884">
    <property type="protein sequence ID" value="KZW03362.1"/>
    <property type="molecule type" value="Genomic_DNA"/>
</dbReference>
<protein>
    <submittedName>
        <fullName evidence="2">Uncharacterized protein</fullName>
    </submittedName>
</protein>
<feature type="compositionally biased region" description="Pro residues" evidence="1">
    <location>
        <begin position="125"/>
        <end position="136"/>
    </location>
</feature>
<organism evidence="2 3">
    <name type="scientific">Exidia glandulosa HHB12029</name>
    <dbReference type="NCBI Taxonomy" id="1314781"/>
    <lineage>
        <taxon>Eukaryota</taxon>
        <taxon>Fungi</taxon>
        <taxon>Dikarya</taxon>
        <taxon>Basidiomycota</taxon>
        <taxon>Agaricomycotina</taxon>
        <taxon>Agaricomycetes</taxon>
        <taxon>Auriculariales</taxon>
        <taxon>Exidiaceae</taxon>
        <taxon>Exidia</taxon>
    </lineage>
</organism>
<evidence type="ECO:0000313" key="3">
    <source>
        <dbReference type="Proteomes" id="UP000077266"/>
    </source>
</evidence>
<sequence length="383" mass="40887">MSDADGNATRKRPAPDFSPNAARKRPRLNAPTGFPTLAFDTPAPKITRKVAPSNATTRNATMPTPTFNVPAPGPSSSKFAAKQPTTLKPGPASLTPKPKAPTKLLQPPKLSTAPATPVKHLRHTPLPPPPPVPTTPAKPKRLLQPPRVPVPLPEPVKRPLRALSTPVPVPGPATLDDGRLKPLSSTRFALASTPDNGQEGVSFAQSIFASVHDPAMDDPERQALARGFAPSPEKAAKGKRSYVKSALADFVEQYIDRASKALVLWQEDARRQDPRRLDPAMTVTVRSVRARAEHSGGPTVPRSVLSTCSVRGEDSERTILFTASGEPFRGSAPMDVKEGSRVMIWHPWTILDSEAGPVSADNAGDGESAPKAVLLCSRFVVAR</sequence>
<feature type="compositionally biased region" description="Polar residues" evidence="1">
    <location>
        <begin position="74"/>
        <end position="86"/>
    </location>
</feature>
<feature type="region of interest" description="Disordered" evidence="1">
    <location>
        <begin position="1"/>
        <end position="180"/>
    </location>
</feature>
<dbReference type="AlphaFoldDB" id="A0A165QBE5"/>
<keyword evidence="3" id="KW-1185">Reference proteome</keyword>
<dbReference type="Proteomes" id="UP000077266">
    <property type="component" value="Unassembled WGS sequence"/>
</dbReference>
<reference evidence="2 3" key="1">
    <citation type="journal article" date="2016" name="Mol. Biol. Evol.">
        <title>Comparative Genomics of Early-Diverging Mushroom-Forming Fungi Provides Insights into the Origins of Lignocellulose Decay Capabilities.</title>
        <authorList>
            <person name="Nagy L.G."/>
            <person name="Riley R."/>
            <person name="Tritt A."/>
            <person name="Adam C."/>
            <person name="Daum C."/>
            <person name="Floudas D."/>
            <person name="Sun H."/>
            <person name="Yadav J.S."/>
            <person name="Pangilinan J."/>
            <person name="Larsson K.H."/>
            <person name="Matsuura K."/>
            <person name="Barry K."/>
            <person name="Labutti K."/>
            <person name="Kuo R."/>
            <person name="Ohm R.A."/>
            <person name="Bhattacharya S.S."/>
            <person name="Shirouzu T."/>
            <person name="Yoshinaga Y."/>
            <person name="Martin F.M."/>
            <person name="Grigoriev I.V."/>
            <person name="Hibbett D.S."/>
        </authorList>
    </citation>
    <scope>NUCLEOTIDE SEQUENCE [LARGE SCALE GENOMIC DNA]</scope>
    <source>
        <strain evidence="2 3">HHB12029</strain>
    </source>
</reference>
<name>A0A165QBE5_EXIGL</name>
<dbReference type="STRING" id="1314781.A0A165QBE5"/>
<dbReference type="PRINTS" id="PR01217">
    <property type="entry name" value="PRICHEXTENSN"/>
</dbReference>
<accession>A0A165QBE5</accession>
<evidence type="ECO:0000313" key="2">
    <source>
        <dbReference type="EMBL" id="KZW03362.1"/>
    </source>
</evidence>
<dbReference type="OrthoDB" id="10602680at2759"/>